<dbReference type="InterPro" id="IPR050921">
    <property type="entry name" value="T4SS_GSP_E_ATPase"/>
</dbReference>
<feature type="domain" description="Bacterial type II secretion system protein E" evidence="2">
    <location>
        <begin position="118"/>
        <end position="391"/>
    </location>
</feature>
<gene>
    <name evidence="3" type="primary">tadA</name>
    <name evidence="3" type="ORF">K9W45_08505</name>
</gene>
<evidence type="ECO:0000259" key="2">
    <source>
        <dbReference type="Pfam" id="PF00437"/>
    </source>
</evidence>
<reference evidence="3" key="1">
    <citation type="journal article" date="2022" name="Nat. Microbiol.">
        <title>Unique mobile elements and scalable gene flow at the prokaryote-eukaryote boundary revealed by circularized Asgard archaea genomes.</title>
        <authorList>
            <person name="Wu F."/>
            <person name="Speth D.R."/>
            <person name="Philosof A."/>
            <person name="Cremiere A."/>
            <person name="Narayanan A."/>
            <person name="Barco R.A."/>
            <person name="Connon S.A."/>
            <person name="Amend J.P."/>
            <person name="Antoshechkin I.A."/>
            <person name="Orphan V.J."/>
        </authorList>
    </citation>
    <scope>NUCLEOTIDE SEQUENCE</scope>
    <source>
        <strain evidence="3">PM71</strain>
    </source>
</reference>
<evidence type="ECO:0000313" key="3">
    <source>
        <dbReference type="EMBL" id="UJG39890.1"/>
    </source>
</evidence>
<dbReference type="SUPFAM" id="SSF52540">
    <property type="entry name" value="P-loop containing nucleoside triphosphate hydrolases"/>
    <property type="match status" value="1"/>
</dbReference>
<dbReference type="Gene3D" id="3.30.450.380">
    <property type="match status" value="1"/>
</dbReference>
<sequence>MNMKQLIELEEDKNYEKEITENYKIRGFNVKIIKSNDRLYYIPEPIFDFDEYTYLFSELVDMLYNMKDRLSDRILKLDELIKTVSSIIFSRLEKEKSIVEDKNIIVELFTYKLIKLDKLMPLFYDNRINEIYIDNAKTAIYIDHQLFGRCETTIVLSEEEMQALIARLKLEHPISVSYKNPSLKVELVSQYFHLRVAIDFPPLSPNGPTVNIRKIKANPLTIYDLITLDSFPPIIGAYFIEAVNQRKNITIIGEPNAGKTTLANAIDLYTPKFWRKIVIEDAIESINQNRLGYKQTVIQVDSFDSNKSDYNKTSEILKLLHRSPDWIYLGEIQTKEHTKAMFEALNAGLKGIQTAHSDSFEKLIRRWSNYGVSMDDFLSLEVVIVMERKITNNGKILRVVKEIFEINDKNKSKNLTFYQKVYEKTWNMSKICESLQNNSILSERYEHILSIEKELQ</sequence>
<dbReference type="InterPro" id="IPR027417">
    <property type="entry name" value="P-loop_NTPase"/>
</dbReference>
<proteinExistence type="inferred from homology"/>
<dbReference type="Proteomes" id="UP001201020">
    <property type="component" value="Chromosome"/>
</dbReference>
<accession>A0A9Y1BJG5</accession>
<dbReference type="PANTHER" id="PTHR30486:SF6">
    <property type="entry name" value="TYPE IV PILUS RETRACTATION ATPASE PILT"/>
    <property type="match status" value="1"/>
</dbReference>
<dbReference type="Pfam" id="PF00437">
    <property type="entry name" value="T2SSE"/>
    <property type="match status" value="1"/>
</dbReference>
<name>A0A9Y1BJG5_9ARCH</name>
<dbReference type="PANTHER" id="PTHR30486">
    <property type="entry name" value="TWITCHING MOTILITY PROTEIN PILT"/>
    <property type="match status" value="1"/>
</dbReference>
<organism evidence="3">
    <name type="scientific">Candidatus Heimdallarchaeum aukensis</name>
    <dbReference type="NCBI Taxonomy" id="2876573"/>
    <lineage>
        <taxon>Archaea</taxon>
        <taxon>Promethearchaeati</taxon>
        <taxon>Candidatus Heimdallarchaeota</taxon>
        <taxon>Candidatus Heimdallarchaeia (ex Rinke et al. 2021) (nom. nud.)</taxon>
        <taxon>Candidatus Heimdallarchaeales</taxon>
        <taxon>Candidatus Heimdallarchaeaceae</taxon>
        <taxon>Candidatus Heimdallarchaeum</taxon>
    </lineage>
</organism>
<dbReference type="GO" id="GO:0016887">
    <property type="term" value="F:ATP hydrolysis activity"/>
    <property type="evidence" value="ECO:0007669"/>
    <property type="project" value="InterPro"/>
</dbReference>
<dbReference type="EMBL" id="CP084166">
    <property type="protein sequence ID" value="UJG39890.1"/>
    <property type="molecule type" value="Genomic_DNA"/>
</dbReference>
<comment type="similarity">
    <text evidence="1">Belongs to the GSP E family.</text>
</comment>
<evidence type="ECO:0000256" key="1">
    <source>
        <dbReference type="ARBA" id="ARBA00006611"/>
    </source>
</evidence>
<protein>
    <submittedName>
        <fullName evidence="3">Flp pilus assembly complex ATPase component TadA</fullName>
    </submittedName>
</protein>
<dbReference type="InterPro" id="IPR001482">
    <property type="entry name" value="T2SS/T4SS_dom"/>
</dbReference>
<dbReference type="AlphaFoldDB" id="A0A9Y1BJG5"/>
<dbReference type="Gene3D" id="3.40.50.300">
    <property type="entry name" value="P-loop containing nucleotide triphosphate hydrolases"/>
    <property type="match status" value="1"/>
</dbReference>